<dbReference type="AlphaFoldDB" id="A0A1R2B7H6"/>
<sequence length="774" mass="89574">MDNLNRGETKMLIYLLILFLFMIISSFIIISTNNSSKVSKTYPDNPVLIDSSIIFSNDINNTILSNETQINSSSLLINTSSSETQINLSSETQINSSSETQINSSSSKSLNNSSTLFSNLIPRNPQKYSKINSNKLDQNRKYSNENLACKPKMYGYSPEKAAELFRPKSFSDCSTNTNPIKNVINNTLELECPSGGRGEYLTSYGKNQEFFGRHDFKAQWVSFNGKTLFDLKDKEFAMIKCLNNVKQAFLKCNFLPDAYKRAKETSEKIVKDVGTKDYKPLGVHIIVQDSVSRQHFYRNFPTTINYLNSRIVDSDDLVMYDFMINNVQGKNTRPNLVAMLLGKIYSEQLKDLEKIDKDEIHKDENFKKLQEEKSVWKYYERLGYVTFFGYETMWTFFASDTGKYVYTDHNVLSFWNAAKNVFGFTDFIQKQRCFGTKNAHKYLLDYLYQFIQKYKGVNTFSYLHFPEAHEDSGSVIKLVDKEFKDTLESIINAYSSTQEDFVIILASDHGRGVKEWDLSDEGFFENTSSFQILITKQDLIQRMGPQTHEILTHNTDRIVSKFDWYISYLNLASFPYGNLPKDSQAYKNIKSSTSNEKALSLFLEKIPNERTCSDILIPSYLCQCRDFEPLDVNSEIIQKLTIPLIKRTIDQINTFYIDDIFCKKLIFEDVVEAYDYRLKHDKDGANRKIKVIVKVKNNESARIEFLMYSAEEIEFKRLKLNYNNHPTDVKKIETTNGVLNIKMQAISYKRVDEYDCGDLKSKNIHHNVCVCRDS</sequence>
<feature type="compositionally biased region" description="Low complexity" evidence="1">
    <location>
        <begin position="96"/>
        <end position="111"/>
    </location>
</feature>
<dbReference type="PANTHER" id="PTHR10974:SF1">
    <property type="entry name" value="FI08016P-RELATED"/>
    <property type="match status" value="1"/>
</dbReference>
<dbReference type="SUPFAM" id="SSF53649">
    <property type="entry name" value="Alkaline phosphatase-like"/>
    <property type="match status" value="1"/>
</dbReference>
<protein>
    <submittedName>
        <fullName evidence="3">Uncharacterized protein</fullName>
    </submittedName>
</protein>
<evidence type="ECO:0000313" key="3">
    <source>
        <dbReference type="EMBL" id="OMJ72728.1"/>
    </source>
</evidence>
<name>A0A1R2B7H6_9CILI</name>
<keyword evidence="2" id="KW-0812">Transmembrane</keyword>
<dbReference type="EMBL" id="MPUH01000878">
    <property type="protein sequence ID" value="OMJ72728.1"/>
    <property type="molecule type" value="Genomic_DNA"/>
</dbReference>
<gene>
    <name evidence="3" type="ORF">SteCoe_28761</name>
</gene>
<dbReference type="Gene3D" id="3.40.720.10">
    <property type="entry name" value="Alkaline Phosphatase, subunit A"/>
    <property type="match status" value="1"/>
</dbReference>
<dbReference type="GO" id="GO:0005615">
    <property type="term" value="C:extracellular space"/>
    <property type="evidence" value="ECO:0007669"/>
    <property type="project" value="TreeGrafter"/>
</dbReference>
<keyword evidence="2" id="KW-0472">Membrane</keyword>
<organism evidence="3 4">
    <name type="scientific">Stentor coeruleus</name>
    <dbReference type="NCBI Taxonomy" id="5963"/>
    <lineage>
        <taxon>Eukaryota</taxon>
        <taxon>Sar</taxon>
        <taxon>Alveolata</taxon>
        <taxon>Ciliophora</taxon>
        <taxon>Postciliodesmatophora</taxon>
        <taxon>Heterotrichea</taxon>
        <taxon>Heterotrichida</taxon>
        <taxon>Stentoridae</taxon>
        <taxon>Stentor</taxon>
    </lineage>
</organism>
<comment type="caution">
    <text evidence="3">The sequence shown here is derived from an EMBL/GenBank/DDBJ whole genome shotgun (WGS) entry which is preliminary data.</text>
</comment>
<evidence type="ECO:0000256" key="1">
    <source>
        <dbReference type="SAM" id="MobiDB-lite"/>
    </source>
</evidence>
<dbReference type="OrthoDB" id="413313at2759"/>
<proteinExistence type="predicted"/>
<dbReference type="InterPro" id="IPR004245">
    <property type="entry name" value="DUF229"/>
</dbReference>
<reference evidence="3 4" key="1">
    <citation type="submission" date="2016-11" db="EMBL/GenBank/DDBJ databases">
        <title>The macronuclear genome of Stentor coeruleus: a giant cell with tiny introns.</title>
        <authorList>
            <person name="Slabodnick M."/>
            <person name="Ruby J.G."/>
            <person name="Reiff S.B."/>
            <person name="Swart E.C."/>
            <person name="Gosai S."/>
            <person name="Prabakaran S."/>
            <person name="Witkowska E."/>
            <person name="Larue G.E."/>
            <person name="Fisher S."/>
            <person name="Freeman R.M."/>
            <person name="Gunawardena J."/>
            <person name="Chu W."/>
            <person name="Stover N.A."/>
            <person name="Gregory B.D."/>
            <person name="Nowacki M."/>
            <person name="Derisi J."/>
            <person name="Roy S.W."/>
            <person name="Marshall W.F."/>
            <person name="Sood P."/>
        </authorList>
    </citation>
    <scope>NUCLEOTIDE SEQUENCE [LARGE SCALE GENOMIC DNA]</scope>
    <source>
        <strain evidence="3">WM001</strain>
    </source>
</reference>
<dbReference type="Proteomes" id="UP000187209">
    <property type="component" value="Unassembled WGS sequence"/>
</dbReference>
<evidence type="ECO:0000256" key="2">
    <source>
        <dbReference type="SAM" id="Phobius"/>
    </source>
</evidence>
<keyword evidence="4" id="KW-1185">Reference proteome</keyword>
<dbReference type="Pfam" id="PF02995">
    <property type="entry name" value="DUF229"/>
    <property type="match status" value="1"/>
</dbReference>
<feature type="transmembrane region" description="Helical" evidence="2">
    <location>
        <begin position="12"/>
        <end position="30"/>
    </location>
</feature>
<keyword evidence="2" id="KW-1133">Transmembrane helix</keyword>
<dbReference type="PANTHER" id="PTHR10974">
    <property type="entry name" value="FI08016P-RELATED"/>
    <property type="match status" value="1"/>
</dbReference>
<feature type="region of interest" description="Disordered" evidence="1">
    <location>
        <begin position="91"/>
        <end position="111"/>
    </location>
</feature>
<evidence type="ECO:0000313" key="4">
    <source>
        <dbReference type="Proteomes" id="UP000187209"/>
    </source>
</evidence>
<dbReference type="InterPro" id="IPR017850">
    <property type="entry name" value="Alkaline_phosphatase_core_sf"/>
</dbReference>
<accession>A0A1R2B7H6</accession>